<reference evidence="7 8" key="1">
    <citation type="submission" date="2017-06" db="EMBL/GenBank/DDBJ databases">
        <title>Draft genome of Pseudomonas nitroreducens DF05.</title>
        <authorList>
            <person name="Iyer R."/>
        </authorList>
    </citation>
    <scope>NUCLEOTIDE SEQUENCE [LARGE SCALE GENOMIC DNA]</scope>
    <source>
        <strain evidence="7 8">DF05</strain>
    </source>
</reference>
<dbReference type="SUPFAM" id="SSF54001">
    <property type="entry name" value="Cysteine proteinases"/>
    <property type="match status" value="1"/>
</dbReference>
<feature type="region of interest" description="Disordered" evidence="5">
    <location>
        <begin position="22"/>
        <end position="49"/>
    </location>
</feature>
<dbReference type="EMBL" id="NJBA01000003">
    <property type="protein sequence ID" value="OWP51023.1"/>
    <property type="molecule type" value="Genomic_DNA"/>
</dbReference>
<evidence type="ECO:0000259" key="6">
    <source>
        <dbReference type="PROSITE" id="PS51935"/>
    </source>
</evidence>
<dbReference type="GO" id="GO:0006508">
    <property type="term" value="P:proteolysis"/>
    <property type="evidence" value="ECO:0007669"/>
    <property type="project" value="UniProtKB-KW"/>
</dbReference>
<comment type="similarity">
    <text evidence="1">Belongs to the peptidase C40 family.</text>
</comment>
<dbReference type="eggNOG" id="COG0791">
    <property type="taxonomic scope" value="Bacteria"/>
</dbReference>
<dbReference type="RefSeq" id="WP_088417213.1">
    <property type="nucleotide sequence ID" value="NZ_NJBA01000003.1"/>
</dbReference>
<organism evidence="7 8">
    <name type="scientific">Pseudomonas nitroreducens</name>
    <dbReference type="NCBI Taxonomy" id="46680"/>
    <lineage>
        <taxon>Bacteria</taxon>
        <taxon>Pseudomonadati</taxon>
        <taxon>Pseudomonadota</taxon>
        <taxon>Gammaproteobacteria</taxon>
        <taxon>Pseudomonadales</taxon>
        <taxon>Pseudomonadaceae</taxon>
        <taxon>Pseudomonas</taxon>
    </lineage>
</organism>
<evidence type="ECO:0000313" key="8">
    <source>
        <dbReference type="Proteomes" id="UP000198145"/>
    </source>
</evidence>
<name>A0A246F9P1_PSENT</name>
<dbReference type="Proteomes" id="UP000198145">
    <property type="component" value="Unassembled WGS sequence"/>
</dbReference>
<keyword evidence="2" id="KW-0645">Protease</keyword>
<protein>
    <recommendedName>
        <fullName evidence="6">NlpC/P60 domain-containing protein</fullName>
    </recommendedName>
</protein>
<evidence type="ECO:0000313" key="7">
    <source>
        <dbReference type="EMBL" id="OWP51023.1"/>
    </source>
</evidence>
<evidence type="ECO:0000256" key="5">
    <source>
        <dbReference type="SAM" id="MobiDB-lite"/>
    </source>
</evidence>
<evidence type="ECO:0000256" key="3">
    <source>
        <dbReference type="ARBA" id="ARBA00022801"/>
    </source>
</evidence>
<keyword evidence="4" id="KW-0788">Thiol protease</keyword>
<evidence type="ECO:0000256" key="2">
    <source>
        <dbReference type="ARBA" id="ARBA00022670"/>
    </source>
</evidence>
<sequence length="197" mass="21813">MRFLTLLGTTLLLTLTVTHTEARETKRTAPHKATSSLSRASHAKVVNRNNVRLHRELKRPLQSGVHRAPVTSNSRVVARARQLIGVPYRHGGTTVANGFDCSGLLVYLFSTEAGLKLPRTTSEMIVSGSKRVGRSDLKPGDAVFFNRNGRGSVSHVGLYIGNNQFIHAPSSGERIRMDSLNNNYWERSFTTARRFNG</sequence>
<dbReference type="InterPro" id="IPR038765">
    <property type="entry name" value="Papain-like_cys_pep_sf"/>
</dbReference>
<dbReference type="PANTHER" id="PTHR47053">
    <property type="entry name" value="MUREIN DD-ENDOPEPTIDASE MEPH-RELATED"/>
    <property type="match status" value="1"/>
</dbReference>
<evidence type="ECO:0000256" key="4">
    <source>
        <dbReference type="ARBA" id="ARBA00022807"/>
    </source>
</evidence>
<dbReference type="Pfam" id="PF00877">
    <property type="entry name" value="NLPC_P60"/>
    <property type="match status" value="1"/>
</dbReference>
<dbReference type="GO" id="GO:0008234">
    <property type="term" value="F:cysteine-type peptidase activity"/>
    <property type="evidence" value="ECO:0007669"/>
    <property type="project" value="UniProtKB-KW"/>
</dbReference>
<feature type="domain" description="NlpC/P60" evidence="6">
    <location>
        <begin position="70"/>
        <end position="196"/>
    </location>
</feature>
<dbReference type="Gene3D" id="3.90.1720.10">
    <property type="entry name" value="endopeptidase domain like (from Nostoc punctiforme)"/>
    <property type="match status" value="1"/>
</dbReference>
<comment type="caution">
    <text evidence="7">The sequence shown here is derived from an EMBL/GenBank/DDBJ whole genome shotgun (WGS) entry which is preliminary data.</text>
</comment>
<dbReference type="AlphaFoldDB" id="A0A246F9P1"/>
<dbReference type="PROSITE" id="PS51935">
    <property type="entry name" value="NLPC_P60"/>
    <property type="match status" value="1"/>
</dbReference>
<keyword evidence="3" id="KW-0378">Hydrolase</keyword>
<gene>
    <name evidence="7" type="ORF">CEG18_09125</name>
</gene>
<dbReference type="InterPro" id="IPR000064">
    <property type="entry name" value="NLP_P60_dom"/>
</dbReference>
<dbReference type="PANTHER" id="PTHR47053:SF1">
    <property type="entry name" value="MUREIN DD-ENDOPEPTIDASE MEPH-RELATED"/>
    <property type="match status" value="1"/>
</dbReference>
<proteinExistence type="inferred from homology"/>
<dbReference type="InterPro" id="IPR051202">
    <property type="entry name" value="Peptidase_C40"/>
</dbReference>
<evidence type="ECO:0000256" key="1">
    <source>
        <dbReference type="ARBA" id="ARBA00007074"/>
    </source>
</evidence>
<accession>A0A246F9P1</accession>